<dbReference type="InterPro" id="IPR048254">
    <property type="entry name" value="CDP_ALCOHOL_P_TRANSF_CS"/>
</dbReference>
<comment type="pathway">
    <text evidence="4">Lipid metabolism.</text>
</comment>
<evidence type="ECO:0000256" key="18">
    <source>
        <dbReference type="NCBIfam" id="TIGR00560"/>
    </source>
</evidence>
<feature type="transmembrane region" description="Helical" evidence="20">
    <location>
        <begin position="95"/>
        <end position="119"/>
    </location>
</feature>
<dbReference type="InterPro" id="IPR050324">
    <property type="entry name" value="CDP-alcohol_PTase-I"/>
</dbReference>
<dbReference type="EMBL" id="CP003065">
    <property type="protein sequence ID" value="AEV68960.1"/>
    <property type="molecule type" value="Genomic_DNA"/>
</dbReference>
<comment type="pathway">
    <text evidence="3">Phospholipid metabolism; phosphatidylglycerol biosynthesis; phosphatidylglycerol from CDP-diacylglycerol: step 1/2.</text>
</comment>
<dbReference type="STRING" id="720554.Clocl_2383"/>
<dbReference type="InterPro" id="IPR000462">
    <property type="entry name" value="CDP-OH_P_trans"/>
</dbReference>
<evidence type="ECO:0000256" key="20">
    <source>
        <dbReference type="SAM" id="Phobius"/>
    </source>
</evidence>
<sequence precursor="true">MNLPNKLTILRIVLIPIFMLIIVPIPQWLIDLGFLSFIRPQLISVNYFINNYGNYVAALIFIIASSTDALDGYIARKTKQVTNFGKFLDPIADKLLVTAALIALVERGALSTWVAVIIIGREFMITGLRLVAASEGIVIAASNWGKVKTITQMIAIITMLFKNYPIRWLCDFPFDGVIMFLAVIATIYSAYDYIVKNAKVLDHNS</sequence>
<dbReference type="UniPathway" id="UPA00084">
    <property type="reaction ID" value="UER00503"/>
</dbReference>
<keyword evidence="12 20" id="KW-1133">Transmembrane helix</keyword>
<dbReference type="GO" id="GO:0005886">
    <property type="term" value="C:plasma membrane"/>
    <property type="evidence" value="ECO:0007669"/>
    <property type="project" value="UniProtKB-SubCell"/>
</dbReference>
<evidence type="ECO:0000256" key="11">
    <source>
        <dbReference type="ARBA" id="ARBA00022692"/>
    </source>
</evidence>
<dbReference type="KEGG" id="ccl:Clocl_2383"/>
<evidence type="ECO:0000256" key="7">
    <source>
        <dbReference type="ARBA" id="ARBA00014944"/>
    </source>
</evidence>
<keyword evidence="13" id="KW-0443">Lipid metabolism</keyword>
<comment type="catalytic activity">
    <reaction evidence="17">
        <text>a CDP-1,2-diacyl-sn-glycerol + sn-glycerol 3-phosphate = a 1,2-diacyl-sn-glycero-3-phospho-(1'-sn-glycero-3'-phosphate) + CMP + H(+)</text>
        <dbReference type="Rhea" id="RHEA:12593"/>
        <dbReference type="ChEBI" id="CHEBI:15378"/>
        <dbReference type="ChEBI" id="CHEBI:57597"/>
        <dbReference type="ChEBI" id="CHEBI:58332"/>
        <dbReference type="ChEBI" id="CHEBI:60110"/>
        <dbReference type="ChEBI" id="CHEBI:60377"/>
        <dbReference type="EC" id="2.7.8.5"/>
    </reaction>
</comment>
<dbReference type="GO" id="GO:0008444">
    <property type="term" value="F:CDP-diacylglycerol-glycerol-3-phosphate 3-phosphatidyltransferase activity"/>
    <property type="evidence" value="ECO:0007669"/>
    <property type="project" value="UniProtKB-UniRule"/>
</dbReference>
<dbReference type="Gene3D" id="1.20.120.1760">
    <property type="match status" value="1"/>
</dbReference>
<accession>G8LZ16</accession>
<dbReference type="PANTHER" id="PTHR14269:SF62">
    <property type="entry name" value="CDP-DIACYLGLYCEROL--GLYCEROL-3-PHOSPHATE 3-PHOSPHATIDYLTRANSFERASE 1, CHLOROPLASTIC"/>
    <property type="match status" value="1"/>
</dbReference>
<keyword evidence="22" id="KW-1185">Reference proteome</keyword>
<evidence type="ECO:0000313" key="21">
    <source>
        <dbReference type="EMBL" id="AEV68960.1"/>
    </source>
</evidence>
<keyword evidence="15" id="KW-0594">Phospholipid biosynthesis</keyword>
<protein>
    <recommendedName>
        <fullName evidence="7 18">CDP-diacylglycerol--glycerol-3-phosphate 3-phosphatidyltransferase</fullName>
        <ecNumber evidence="6 18">2.7.8.5</ecNumber>
    </recommendedName>
</protein>
<dbReference type="GO" id="GO:0006655">
    <property type="term" value="P:phosphatidylglycerol biosynthetic process"/>
    <property type="evidence" value="ECO:0007669"/>
    <property type="project" value="UniProtKB-UniPathway"/>
</dbReference>
<keyword evidence="10 19" id="KW-0808">Transferase</keyword>
<comment type="subcellular location">
    <subcellularLocation>
        <location evidence="2">Cell membrane</location>
        <topology evidence="2">Multi-pass membrane protein</topology>
    </subcellularLocation>
</comment>
<dbReference type="NCBIfam" id="TIGR00560">
    <property type="entry name" value="pgsA"/>
    <property type="match status" value="1"/>
</dbReference>
<evidence type="ECO:0000256" key="16">
    <source>
        <dbReference type="ARBA" id="ARBA00023264"/>
    </source>
</evidence>
<dbReference type="InterPro" id="IPR043130">
    <property type="entry name" value="CDP-OH_PTrfase_TM_dom"/>
</dbReference>
<reference evidence="22" key="1">
    <citation type="submission" date="2011-12" db="EMBL/GenBank/DDBJ databases">
        <title>Complete sequence of Clostridium clariflavum DSM 19732.</title>
        <authorList>
            <consortium name="US DOE Joint Genome Institute"/>
            <person name="Lucas S."/>
            <person name="Han J."/>
            <person name="Lapidus A."/>
            <person name="Cheng J.-F."/>
            <person name="Goodwin L."/>
            <person name="Pitluck S."/>
            <person name="Peters L."/>
            <person name="Teshima H."/>
            <person name="Detter J.C."/>
            <person name="Han C."/>
            <person name="Tapia R."/>
            <person name="Land M."/>
            <person name="Hauser L."/>
            <person name="Kyrpides N."/>
            <person name="Ivanova N."/>
            <person name="Pagani I."/>
            <person name="Kitzmiller T."/>
            <person name="Lynd L."/>
            <person name="Izquierdo J."/>
            <person name="Woyke T."/>
        </authorList>
    </citation>
    <scope>NUCLEOTIDE SEQUENCE [LARGE SCALE GENOMIC DNA]</scope>
    <source>
        <strain evidence="22">DSM 19732 / NBRC 101661 / EBR45</strain>
    </source>
</reference>
<dbReference type="EC" id="2.7.8.5" evidence="6 18"/>
<evidence type="ECO:0000256" key="12">
    <source>
        <dbReference type="ARBA" id="ARBA00022989"/>
    </source>
</evidence>
<dbReference type="HOGENOM" id="CLU_051314_2_3_9"/>
<keyword evidence="11 20" id="KW-0812">Transmembrane</keyword>
<feature type="transmembrane region" description="Helical" evidence="20">
    <location>
        <begin position="166"/>
        <end position="191"/>
    </location>
</feature>
<keyword evidence="9" id="KW-0444">Lipid biosynthesis</keyword>
<dbReference type="PIRSF" id="PIRSF000847">
    <property type="entry name" value="Phos_ph_gly_syn"/>
    <property type="match status" value="1"/>
</dbReference>
<comment type="similarity">
    <text evidence="5 19">Belongs to the CDP-alcohol phosphatidyltransferase class-I family.</text>
</comment>
<feature type="transmembrane region" description="Helical" evidence="20">
    <location>
        <begin position="125"/>
        <end position="145"/>
    </location>
</feature>
<proteinExistence type="inferred from homology"/>
<gene>
    <name evidence="21" type="ordered locus">Clocl_2383</name>
</gene>
<evidence type="ECO:0000256" key="4">
    <source>
        <dbReference type="ARBA" id="ARBA00005189"/>
    </source>
</evidence>
<dbReference type="PANTHER" id="PTHR14269">
    <property type="entry name" value="CDP-DIACYLGLYCEROL--GLYCEROL-3-PHOSPHATE 3-PHOSPHATIDYLTRANSFERASE-RELATED"/>
    <property type="match status" value="1"/>
</dbReference>
<evidence type="ECO:0000256" key="15">
    <source>
        <dbReference type="ARBA" id="ARBA00023209"/>
    </source>
</evidence>
<evidence type="ECO:0000256" key="8">
    <source>
        <dbReference type="ARBA" id="ARBA00022475"/>
    </source>
</evidence>
<comment type="function">
    <text evidence="1">This protein catalyzes the committed step to the synthesis of the acidic phospholipids.</text>
</comment>
<evidence type="ECO:0000256" key="13">
    <source>
        <dbReference type="ARBA" id="ARBA00023098"/>
    </source>
</evidence>
<feature type="transmembrane region" description="Helical" evidence="20">
    <location>
        <begin position="12"/>
        <end position="35"/>
    </location>
</feature>
<name>G8LZ16_ACECE</name>
<keyword evidence="8" id="KW-1003">Cell membrane</keyword>
<reference evidence="21 22" key="2">
    <citation type="journal article" date="2012" name="Stand. Genomic Sci.">
        <title>Complete Genome Sequence of Clostridium clariflavum DSM 19732.</title>
        <authorList>
            <person name="Izquierdo J.A."/>
            <person name="Goodwin L."/>
            <person name="Davenport K.W."/>
            <person name="Teshima H."/>
            <person name="Bruce D."/>
            <person name="Detter C."/>
            <person name="Tapia R."/>
            <person name="Han S."/>
            <person name="Land M."/>
            <person name="Hauser L."/>
            <person name="Jeffries C.D."/>
            <person name="Han J."/>
            <person name="Pitluck S."/>
            <person name="Nolan M."/>
            <person name="Chen A."/>
            <person name="Huntemann M."/>
            <person name="Mavromatis K."/>
            <person name="Mikhailova N."/>
            <person name="Liolios K."/>
            <person name="Woyke T."/>
            <person name="Lynd L.R."/>
        </authorList>
    </citation>
    <scope>NUCLEOTIDE SEQUENCE [LARGE SCALE GENOMIC DNA]</scope>
    <source>
        <strain evidence="22">DSM 19732 / NBRC 101661 / EBR45</strain>
    </source>
</reference>
<dbReference type="Pfam" id="PF01066">
    <property type="entry name" value="CDP-OH_P_transf"/>
    <property type="match status" value="1"/>
</dbReference>
<dbReference type="Proteomes" id="UP000005435">
    <property type="component" value="Chromosome"/>
</dbReference>
<keyword evidence="16" id="KW-1208">Phospholipid metabolism</keyword>
<evidence type="ECO:0000256" key="5">
    <source>
        <dbReference type="ARBA" id="ARBA00010441"/>
    </source>
</evidence>
<evidence type="ECO:0000256" key="19">
    <source>
        <dbReference type="RuleBase" id="RU003750"/>
    </source>
</evidence>
<evidence type="ECO:0000256" key="17">
    <source>
        <dbReference type="ARBA" id="ARBA00048586"/>
    </source>
</evidence>
<feature type="transmembrane region" description="Helical" evidence="20">
    <location>
        <begin position="55"/>
        <end position="74"/>
    </location>
</feature>
<evidence type="ECO:0000256" key="10">
    <source>
        <dbReference type="ARBA" id="ARBA00022679"/>
    </source>
</evidence>
<evidence type="ECO:0000256" key="6">
    <source>
        <dbReference type="ARBA" id="ARBA00013170"/>
    </source>
</evidence>
<keyword evidence="14 20" id="KW-0472">Membrane</keyword>
<evidence type="ECO:0000256" key="3">
    <source>
        <dbReference type="ARBA" id="ARBA00005042"/>
    </source>
</evidence>
<dbReference type="RefSeq" id="WP_014255529.1">
    <property type="nucleotide sequence ID" value="NC_016627.1"/>
</dbReference>
<evidence type="ECO:0000256" key="14">
    <source>
        <dbReference type="ARBA" id="ARBA00023136"/>
    </source>
</evidence>
<dbReference type="PROSITE" id="PS00379">
    <property type="entry name" value="CDP_ALCOHOL_P_TRANSF"/>
    <property type="match status" value="1"/>
</dbReference>
<dbReference type="FunFam" id="1.20.120.1760:FF:000004">
    <property type="entry name" value="CDP-diacylglycerol--glycerol-3-phosphate 3-phosphatidyltransferase"/>
    <property type="match status" value="1"/>
</dbReference>
<dbReference type="InterPro" id="IPR004570">
    <property type="entry name" value="Phosphatidylglycerol_P_synth"/>
</dbReference>
<evidence type="ECO:0000256" key="1">
    <source>
        <dbReference type="ARBA" id="ARBA00003973"/>
    </source>
</evidence>
<dbReference type="AlphaFoldDB" id="G8LZ16"/>
<organism evidence="21 22">
    <name type="scientific">Acetivibrio clariflavus (strain DSM 19732 / NBRC 101661 / EBR45)</name>
    <name type="common">Clostridium clariflavum</name>
    <dbReference type="NCBI Taxonomy" id="720554"/>
    <lineage>
        <taxon>Bacteria</taxon>
        <taxon>Bacillati</taxon>
        <taxon>Bacillota</taxon>
        <taxon>Clostridia</taxon>
        <taxon>Eubacteriales</taxon>
        <taxon>Oscillospiraceae</taxon>
        <taxon>Acetivibrio</taxon>
    </lineage>
</organism>
<evidence type="ECO:0000256" key="9">
    <source>
        <dbReference type="ARBA" id="ARBA00022516"/>
    </source>
</evidence>
<dbReference type="eggNOG" id="COG0558">
    <property type="taxonomic scope" value="Bacteria"/>
</dbReference>
<evidence type="ECO:0000313" key="22">
    <source>
        <dbReference type="Proteomes" id="UP000005435"/>
    </source>
</evidence>
<evidence type="ECO:0000256" key="2">
    <source>
        <dbReference type="ARBA" id="ARBA00004651"/>
    </source>
</evidence>
<dbReference type="OrthoDB" id="9796672at2"/>